<dbReference type="RefSeq" id="XP_018211549.1">
    <property type="nucleotide sequence ID" value="XM_018354269.1"/>
</dbReference>
<name>A0A1B7SJF6_9ASCO</name>
<dbReference type="AlphaFoldDB" id="A0A1B7SJF6"/>
<dbReference type="InterPro" id="IPR011004">
    <property type="entry name" value="Trimer_LpxA-like_sf"/>
</dbReference>
<dbReference type="SUPFAM" id="SSF51161">
    <property type="entry name" value="Trimeric LpxA-like enzymes"/>
    <property type="match status" value="1"/>
</dbReference>
<gene>
    <name evidence="7" type="ORF">OGATHE_004851</name>
</gene>
<dbReference type="EMBL" id="JAEUBD010001266">
    <property type="protein sequence ID" value="KAH3663275.1"/>
    <property type="molecule type" value="Genomic_DNA"/>
</dbReference>
<comment type="catalytic activity">
    <reaction evidence="4">
        <text>alpha-D-mannose 1-phosphate + GTP + H(+) = GDP-alpha-D-mannose + diphosphate</text>
        <dbReference type="Rhea" id="RHEA:15229"/>
        <dbReference type="ChEBI" id="CHEBI:15378"/>
        <dbReference type="ChEBI" id="CHEBI:33019"/>
        <dbReference type="ChEBI" id="CHEBI:37565"/>
        <dbReference type="ChEBI" id="CHEBI:57527"/>
        <dbReference type="ChEBI" id="CHEBI:58409"/>
        <dbReference type="EC" id="2.7.7.13"/>
    </reaction>
</comment>
<reference evidence="7" key="2">
    <citation type="submission" date="2021-01" db="EMBL/GenBank/DDBJ databases">
        <authorList>
            <person name="Schikora-Tamarit M.A."/>
        </authorList>
    </citation>
    <scope>NUCLEOTIDE SEQUENCE</scope>
    <source>
        <strain evidence="7">NCAIM Y.01608</strain>
    </source>
</reference>
<dbReference type="OrthoDB" id="285674at2759"/>
<evidence type="ECO:0000256" key="4">
    <source>
        <dbReference type="ARBA" id="ARBA00047343"/>
    </source>
</evidence>
<dbReference type="EC" id="2.7.7.13" evidence="3"/>
<feature type="domain" description="Mannose-1-phosphate guanyltransferase C-terminal" evidence="6">
    <location>
        <begin position="301"/>
        <end position="448"/>
    </location>
</feature>
<sequence>MISKAVIMVGGGSRGTRFRPLALDQAKIMFPIAGKPLLAHTIDAILTIPTIKEIILMGFYDPAVFTEFILDFNTKMKYQNRDCYLKYLKEFKALGTAGGLYHFREEILRGNPDGFLVVHGDIICSFPFVEMIESYEKRAAEKGGIEAMLFGVKLTNYDLFMALSGSEQSSFGTIVSEDNGKVIHYVEKPESKISDIINGGIYIFNESLFRRLSNAKISKITIANDNTTFETVDEDVISMEKDVLHFLPDSGKTFVYEYKGFWRAIKTPSDALWANELYLDKVFQTKTGHGRSVIHRASVNIEPPVFIHPSATIHFENGTKIGPYVSIGANVTIGAGTRIYNAIILENCEIGQNSFVRNSILSLDCKIGNWARVEGTGVNLISINEIVKKNGPTKIKKVLDAESSRVIGIKDSGNICILGSGTHVGDDLYVLNSFILPSKSIKDDVKYEIIM</sequence>
<comment type="pathway">
    <text evidence="1">Nucleotide-sugar biosynthesis; GDP-alpha-D-mannose biosynthesis; GDP-alpha-D-mannose from alpha-D-mannose 1-phosphate (GTP route): step 1/1.</text>
</comment>
<dbReference type="Pfam" id="PF00483">
    <property type="entry name" value="NTP_transferase"/>
    <property type="match status" value="1"/>
</dbReference>
<evidence type="ECO:0000256" key="1">
    <source>
        <dbReference type="ARBA" id="ARBA00004823"/>
    </source>
</evidence>
<evidence type="ECO:0000259" key="5">
    <source>
        <dbReference type="Pfam" id="PF00483"/>
    </source>
</evidence>
<organism evidence="7 8">
    <name type="scientific">Ogataea polymorpha</name>
    <dbReference type="NCBI Taxonomy" id="460523"/>
    <lineage>
        <taxon>Eukaryota</taxon>
        <taxon>Fungi</taxon>
        <taxon>Dikarya</taxon>
        <taxon>Ascomycota</taxon>
        <taxon>Saccharomycotina</taxon>
        <taxon>Pichiomycetes</taxon>
        <taxon>Pichiales</taxon>
        <taxon>Pichiaceae</taxon>
        <taxon>Ogataea</taxon>
    </lineage>
</organism>
<evidence type="ECO:0000256" key="2">
    <source>
        <dbReference type="ARBA" id="ARBA00007274"/>
    </source>
</evidence>
<evidence type="ECO:0000259" key="6">
    <source>
        <dbReference type="Pfam" id="PF25087"/>
    </source>
</evidence>
<dbReference type="SUPFAM" id="SSF53448">
    <property type="entry name" value="Nucleotide-diphospho-sugar transferases"/>
    <property type="match status" value="1"/>
</dbReference>
<dbReference type="InterPro" id="IPR029044">
    <property type="entry name" value="Nucleotide-diphossugar_trans"/>
</dbReference>
<dbReference type="PANTHER" id="PTHR22572">
    <property type="entry name" value="SUGAR-1-PHOSPHATE GUANYL TRANSFERASE"/>
    <property type="match status" value="1"/>
</dbReference>
<accession>A0A1B7SJF6</accession>
<dbReference type="Gene3D" id="2.160.10.10">
    <property type="entry name" value="Hexapeptide repeat proteins"/>
    <property type="match status" value="1"/>
</dbReference>
<comment type="similarity">
    <text evidence="2">Belongs to the transferase hexapeptide repeat family.</text>
</comment>
<feature type="domain" description="Nucleotidyl transferase" evidence="5">
    <location>
        <begin position="4"/>
        <end position="221"/>
    </location>
</feature>
<evidence type="ECO:0000313" key="8">
    <source>
        <dbReference type="Proteomes" id="UP000788993"/>
    </source>
</evidence>
<evidence type="ECO:0000313" key="7">
    <source>
        <dbReference type="EMBL" id="KAH3663275.1"/>
    </source>
</evidence>
<protein>
    <recommendedName>
        <fullName evidence="3">mannose-1-phosphate guanylyltransferase</fullName>
        <ecNumber evidence="3">2.7.7.13</ecNumber>
    </recommendedName>
</protein>
<dbReference type="InterPro" id="IPR005835">
    <property type="entry name" value="NTP_transferase_dom"/>
</dbReference>
<reference evidence="7" key="1">
    <citation type="journal article" date="2021" name="Open Biol.">
        <title>Shared evolutionary footprints suggest mitochondrial oxidative damage underlies multiple complex I losses in fungi.</title>
        <authorList>
            <person name="Schikora-Tamarit M.A."/>
            <person name="Marcet-Houben M."/>
            <person name="Nosek J."/>
            <person name="Gabaldon T."/>
        </authorList>
    </citation>
    <scope>NUCLEOTIDE SEQUENCE</scope>
    <source>
        <strain evidence="7">NCAIM Y.01608</strain>
    </source>
</reference>
<dbReference type="Gene3D" id="3.90.550.10">
    <property type="entry name" value="Spore Coat Polysaccharide Biosynthesis Protein SpsA, Chain A"/>
    <property type="match status" value="1"/>
</dbReference>
<proteinExistence type="inferred from homology"/>
<dbReference type="Pfam" id="PF25087">
    <property type="entry name" value="GMPPB_C"/>
    <property type="match status" value="1"/>
</dbReference>
<dbReference type="GO" id="GO:0004475">
    <property type="term" value="F:mannose-1-phosphate guanylyltransferase (GTP) activity"/>
    <property type="evidence" value="ECO:0007669"/>
    <property type="project" value="UniProtKB-EC"/>
</dbReference>
<dbReference type="InterPro" id="IPR056729">
    <property type="entry name" value="GMPPB_C"/>
</dbReference>
<keyword evidence="8" id="KW-1185">Reference proteome</keyword>
<comment type="caution">
    <text evidence="7">The sequence shown here is derived from an EMBL/GenBank/DDBJ whole genome shotgun (WGS) entry which is preliminary data.</text>
</comment>
<dbReference type="Proteomes" id="UP000788993">
    <property type="component" value="Unassembled WGS sequence"/>
</dbReference>
<dbReference type="InterPro" id="IPR050486">
    <property type="entry name" value="Mannose-1P_guanyltransferase"/>
</dbReference>
<evidence type="ECO:0000256" key="3">
    <source>
        <dbReference type="ARBA" id="ARBA00012387"/>
    </source>
</evidence>